<evidence type="ECO:0000256" key="7">
    <source>
        <dbReference type="ARBA" id="ARBA00022723"/>
    </source>
</evidence>
<evidence type="ECO:0000259" key="13">
    <source>
        <dbReference type="Pfam" id="PF03264"/>
    </source>
</evidence>
<dbReference type="InterPro" id="IPR038266">
    <property type="entry name" value="NapC/NirT_cytc_sf"/>
</dbReference>
<feature type="non-terminal residue" evidence="14">
    <location>
        <position position="289"/>
    </location>
</feature>
<keyword evidence="4" id="KW-1003">Cell membrane</keyword>
<evidence type="ECO:0000256" key="3">
    <source>
        <dbReference type="ARBA" id="ARBA00022448"/>
    </source>
</evidence>
<dbReference type="PANTHER" id="PTHR30333:SF1">
    <property type="entry name" value="CYTOCHROME C-TYPE PROTEIN NAPC"/>
    <property type="match status" value="1"/>
</dbReference>
<keyword evidence="6 12" id="KW-0812">Transmembrane</keyword>
<dbReference type="InterPro" id="IPR005126">
    <property type="entry name" value="NapC/NirT_cyt_c_N"/>
</dbReference>
<keyword evidence="8" id="KW-0249">Electron transport</keyword>
<dbReference type="SUPFAM" id="SSF48695">
    <property type="entry name" value="Multiheme cytochromes"/>
    <property type="match status" value="1"/>
</dbReference>
<dbReference type="Gene3D" id="1.10.3820.10">
    <property type="entry name" value="Di-heme elbow motif domain"/>
    <property type="match status" value="1"/>
</dbReference>
<evidence type="ECO:0000256" key="1">
    <source>
        <dbReference type="ARBA" id="ARBA00004236"/>
    </source>
</evidence>
<evidence type="ECO:0000256" key="6">
    <source>
        <dbReference type="ARBA" id="ARBA00022692"/>
    </source>
</evidence>
<reference evidence="14" key="1">
    <citation type="submission" date="2020-06" db="EMBL/GenBank/DDBJ databases">
        <title>Legume-microbial interactions unlock mineral nutrients during tropical forest succession.</title>
        <authorList>
            <person name="Epihov D.Z."/>
        </authorList>
    </citation>
    <scope>NUCLEOTIDE SEQUENCE [LARGE SCALE GENOMIC DNA]</scope>
    <source>
        <strain evidence="14">Pan2503</strain>
    </source>
</reference>
<feature type="transmembrane region" description="Helical" evidence="12">
    <location>
        <begin position="12"/>
        <end position="37"/>
    </location>
</feature>
<evidence type="ECO:0000313" key="14">
    <source>
        <dbReference type="EMBL" id="MBA0084347.1"/>
    </source>
</evidence>
<comment type="caution">
    <text evidence="14">The sequence shown here is derived from an EMBL/GenBank/DDBJ whole genome shotgun (WGS) entry which is preliminary data.</text>
</comment>
<dbReference type="GO" id="GO:0046872">
    <property type="term" value="F:metal ion binding"/>
    <property type="evidence" value="ECO:0007669"/>
    <property type="project" value="UniProtKB-KW"/>
</dbReference>
<dbReference type="EMBL" id="JACDQQ010000489">
    <property type="protein sequence ID" value="MBA0084347.1"/>
    <property type="molecule type" value="Genomic_DNA"/>
</dbReference>
<proteinExistence type="inferred from homology"/>
<name>A0A7V8SW68_9BACT</name>
<keyword evidence="7" id="KW-0479">Metal-binding</keyword>
<evidence type="ECO:0000256" key="2">
    <source>
        <dbReference type="ARBA" id="ARBA00007395"/>
    </source>
</evidence>
<feature type="transmembrane region" description="Helical" evidence="12">
    <location>
        <begin position="97"/>
        <end position="117"/>
    </location>
</feature>
<evidence type="ECO:0000256" key="11">
    <source>
        <dbReference type="ARBA" id="ARBA00023136"/>
    </source>
</evidence>
<dbReference type="Proteomes" id="UP000567293">
    <property type="component" value="Unassembled WGS sequence"/>
</dbReference>
<keyword evidence="10" id="KW-0408">Iron</keyword>
<accession>A0A7V8SW68</accession>
<dbReference type="PANTHER" id="PTHR30333">
    <property type="entry name" value="CYTOCHROME C-TYPE PROTEIN"/>
    <property type="match status" value="1"/>
</dbReference>
<keyword evidence="15" id="KW-1185">Reference proteome</keyword>
<evidence type="ECO:0000256" key="4">
    <source>
        <dbReference type="ARBA" id="ARBA00022475"/>
    </source>
</evidence>
<evidence type="ECO:0000256" key="8">
    <source>
        <dbReference type="ARBA" id="ARBA00022982"/>
    </source>
</evidence>
<evidence type="ECO:0000256" key="10">
    <source>
        <dbReference type="ARBA" id="ARBA00023004"/>
    </source>
</evidence>
<feature type="domain" description="NapC/NirT cytochrome c N-terminal" evidence="13">
    <location>
        <begin position="100"/>
        <end position="208"/>
    </location>
</feature>
<dbReference type="InterPro" id="IPR036280">
    <property type="entry name" value="Multihaem_cyt_sf"/>
</dbReference>
<gene>
    <name evidence="14" type="ORF">HRJ53_05060</name>
</gene>
<keyword evidence="3" id="KW-0813">Transport</keyword>
<feature type="transmembrane region" description="Helical" evidence="12">
    <location>
        <begin position="49"/>
        <end position="76"/>
    </location>
</feature>
<dbReference type="GO" id="GO:0005886">
    <property type="term" value="C:plasma membrane"/>
    <property type="evidence" value="ECO:0007669"/>
    <property type="project" value="UniProtKB-SubCell"/>
</dbReference>
<evidence type="ECO:0000256" key="9">
    <source>
        <dbReference type="ARBA" id="ARBA00022989"/>
    </source>
</evidence>
<dbReference type="AlphaFoldDB" id="A0A7V8SW68"/>
<dbReference type="GO" id="GO:0009061">
    <property type="term" value="P:anaerobic respiration"/>
    <property type="evidence" value="ECO:0007669"/>
    <property type="project" value="TreeGrafter"/>
</dbReference>
<comment type="similarity">
    <text evidence="2">Belongs to the NapC/NirT/NrfH family.</text>
</comment>
<evidence type="ECO:0000313" key="15">
    <source>
        <dbReference type="Proteomes" id="UP000567293"/>
    </source>
</evidence>
<evidence type="ECO:0000256" key="5">
    <source>
        <dbReference type="ARBA" id="ARBA00022617"/>
    </source>
</evidence>
<dbReference type="GO" id="GO:0009055">
    <property type="term" value="F:electron transfer activity"/>
    <property type="evidence" value="ECO:0007669"/>
    <property type="project" value="TreeGrafter"/>
</dbReference>
<comment type="subcellular location">
    <subcellularLocation>
        <location evidence="1">Cell membrane</location>
    </subcellularLocation>
</comment>
<dbReference type="InterPro" id="IPR051174">
    <property type="entry name" value="Cytochrome_c-type_ET"/>
</dbReference>
<sequence>MNPATGRPVWYLLTIHWLSLAGTALVTTAVISWLFVLPLHIRGHASNPYVGIVVFLILPVLFFAGLALIPIGIYFGKHRVQANLENSFDRKAALRRVGWFLGLTTILNVIIGTQFTYRAMTYMGTPQFCGQACHSMSPEFAAYANSPHFRVECVECHVAPGAAGWVASKTAGIRQLFATVANTYPRPIPSALESNSLVPASETCENCHWPEKFGSVRLRLITNYAEDEQNTRTQTVLLMLVGGSKFAGIHGKHFGPGVHIRFVAADAKRQTIPWVEYQNTTTGASQTFL</sequence>
<protein>
    <submittedName>
        <fullName evidence="14">NapC/NirT family cytochrome c</fullName>
    </submittedName>
</protein>
<keyword evidence="9 12" id="KW-1133">Transmembrane helix</keyword>
<evidence type="ECO:0000256" key="12">
    <source>
        <dbReference type="SAM" id="Phobius"/>
    </source>
</evidence>
<keyword evidence="11 12" id="KW-0472">Membrane</keyword>
<organism evidence="14 15">
    <name type="scientific">Candidatus Acidiferrum panamense</name>
    <dbReference type="NCBI Taxonomy" id="2741543"/>
    <lineage>
        <taxon>Bacteria</taxon>
        <taxon>Pseudomonadati</taxon>
        <taxon>Acidobacteriota</taxon>
        <taxon>Terriglobia</taxon>
        <taxon>Candidatus Acidiferrales</taxon>
        <taxon>Candidatus Acidiferrum</taxon>
    </lineage>
</organism>
<keyword evidence="5" id="KW-0349">Heme</keyword>
<dbReference type="Pfam" id="PF03264">
    <property type="entry name" value="Cytochrom_NNT"/>
    <property type="match status" value="1"/>
</dbReference>